<dbReference type="GO" id="GO:0019693">
    <property type="term" value="P:ribose phosphate metabolic process"/>
    <property type="evidence" value="ECO:0007669"/>
    <property type="project" value="TreeGrafter"/>
</dbReference>
<dbReference type="InterPro" id="IPR000086">
    <property type="entry name" value="NUDIX_hydrolase_dom"/>
</dbReference>
<feature type="non-terminal residue" evidence="4">
    <location>
        <position position="1"/>
    </location>
</feature>
<dbReference type="SUPFAM" id="SSF55811">
    <property type="entry name" value="Nudix"/>
    <property type="match status" value="1"/>
</dbReference>
<dbReference type="EMBL" id="BARV01001417">
    <property type="protein sequence ID" value="GAH95952.1"/>
    <property type="molecule type" value="Genomic_DNA"/>
</dbReference>
<evidence type="ECO:0000256" key="2">
    <source>
        <dbReference type="ARBA" id="ARBA00022801"/>
    </source>
</evidence>
<gene>
    <name evidence="4" type="ORF">S06H3_04128</name>
</gene>
<sequence>RNVDLLKKWKLLDTKLLYHSEFVSVFDDEVVLPSGKEITYTKIKLRDFVSVLPITEDKIVLIEILRYPRNCLSLEIPSGHIEDGETPKESAFRELEEETGYKAGQLVSMGCFHPLSRSTQQAHLFLAKDLTKGTQRLEETEQINVKFVPIEQTKKMLASGKITHAPTLLALQRFLLMRQTGETFSVP</sequence>
<dbReference type="InterPro" id="IPR015797">
    <property type="entry name" value="NUDIX_hydrolase-like_dom_sf"/>
</dbReference>
<accession>X1JPJ7</accession>
<dbReference type="GO" id="GO:0005829">
    <property type="term" value="C:cytosol"/>
    <property type="evidence" value="ECO:0007669"/>
    <property type="project" value="TreeGrafter"/>
</dbReference>
<dbReference type="Gene3D" id="3.90.79.10">
    <property type="entry name" value="Nucleoside Triphosphate Pyrophosphohydrolase"/>
    <property type="match status" value="1"/>
</dbReference>
<organism evidence="4">
    <name type="scientific">marine sediment metagenome</name>
    <dbReference type="NCBI Taxonomy" id="412755"/>
    <lineage>
        <taxon>unclassified sequences</taxon>
        <taxon>metagenomes</taxon>
        <taxon>ecological metagenomes</taxon>
    </lineage>
</organism>
<name>X1JPJ7_9ZZZZ</name>
<feature type="domain" description="Nudix hydrolase" evidence="3">
    <location>
        <begin position="44"/>
        <end position="170"/>
    </location>
</feature>
<proteinExistence type="predicted"/>
<evidence type="ECO:0000259" key="3">
    <source>
        <dbReference type="PROSITE" id="PS51462"/>
    </source>
</evidence>
<dbReference type="AlphaFoldDB" id="X1JPJ7"/>
<dbReference type="PRINTS" id="PR00502">
    <property type="entry name" value="NUDIXFAMILY"/>
</dbReference>
<dbReference type="CDD" id="cd03424">
    <property type="entry name" value="NUDIX_ADPRase_Nudt5_UGPPase_Nudt14"/>
    <property type="match status" value="1"/>
</dbReference>
<dbReference type="GO" id="GO:0006753">
    <property type="term" value="P:nucleoside phosphate metabolic process"/>
    <property type="evidence" value="ECO:0007669"/>
    <property type="project" value="TreeGrafter"/>
</dbReference>
<evidence type="ECO:0000313" key="4">
    <source>
        <dbReference type="EMBL" id="GAH95952.1"/>
    </source>
</evidence>
<protein>
    <recommendedName>
        <fullName evidence="3">Nudix hydrolase domain-containing protein</fullName>
    </recommendedName>
</protein>
<reference evidence="4" key="1">
    <citation type="journal article" date="2014" name="Front. Microbiol.">
        <title>High frequency of phylogenetically diverse reductive dehalogenase-homologous genes in deep subseafloor sedimentary metagenomes.</title>
        <authorList>
            <person name="Kawai M."/>
            <person name="Futagami T."/>
            <person name="Toyoda A."/>
            <person name="Takaki Y."/>
            <person name="Nishi S."/>
            <person name="Hori S."/>
            <person name="Arai W."/>
            <person name="Tsubouchi T."/>
            <person name="Morono Y."/>
            <person name="Uchiyama I."/>
            <person name="Ito T."/>
            <person name="Fujiyama A."/>
            <person name="Inagaki F."/>
            <person name="Takami H."/>
        </authorList>
    </citation>
    <scope>NUCLEOTIDE SEQUENCE</scope>
    <source>
        <strain evidence="4">Expedition CK06-06</strain>
    </source>
</reference>
<keyword evidence="2" id="KW-0378">Hydrolase</keyword>
<comment type="caution">
    <text evidence="4">The sequence shown here is derived from an EMBL/GenBank/DDBJ whole genome shotgun (WGS) entry which is preliminary data.</text>
</comment>
<comment type="cofactor">
    <cofactor evidence="1">
        <name>Mg(2+)</name>
        <dbReference type="ChEBI" id="CHEBI:18420"/>
    </cofactor>
</comment>
<dbReference type="PANTHER" id="PTHR11839">
    <property type="entry name" value="UDP/ADP-SUGAR PYROPHOSPHATASE"/>
    <property type="match status" value="1"/>
</dbReference>
<dbReference type="GO" id="GO:0016787">
    <property type="term" value="F:hydrolase activity"/>
    <property type="evidence" value="ECO:0007669"/>
    <property type="project" value="UniProtKB-KW"/>
</dbReference>
<dbReference type="Pfam" id="PF00293">
    <property type="entry name" value="NUDIX"/>
    <property type="match status" value="1"/>
</dbReference>
<dbReference type="PANTHER" id="PTHR11839:SF18">
    <property type="entry name" value="NUDIX HYDROLASE DOMAIN-CONTAINING PROTEIN"/>
    <property type="match status" value="1"/>
</dbReference>
<dbReference type="PROSITE" id="PS51462">
    <property type="entry name" value="NUDIX"/>
    <property type="match status" value="1"/>
</dbReference>
<dbReference type="InterPro" id="IPR020476">
    <property type="entry name" value="Nudix_hydrolase"/>
</dbReference>
<evidence type="ECO:0000256" key="1">
    <source>
        <dbReference type="ARBA" id="ARBA00001946"/>
    </source>
</evidence>